<gene>
    <name evidence="1" type="ORF">HNR05_001104</name>
</gene>
<dbReference type="AlphaFoldDB" id="A0A7Z0J5X9"/>
<name>A0A7Z0J5X9_9MICO</name>
<keyword evidence="2" id="KW-1185">Reference proteome</keyword>
<dbReference type="EMBL" id="JACCFM010000001">
    <property type="protein sequence ID" value="NYJ19313.1"/>
    <property type="molecule type" value="Genomic_DNA"/>
</dbReference>
<sequence>MTHAYQLYEDIDAQCLCCRALQPFHFTSAADQVVCSFCVRHIGADRAERRDSDHVALWSELYSELQDVQREAVADATLLLAERDASITSLTSQVGELRGLVAGQFDQTDAGGIRAVLENDLVKRAERKIELATRRNDRALAALWRVARVHADDATNPTQCACGRSVMQCPDRPIIEGMRQELGEWEARNVALHQAGERHGLPSEHPALG</sequence>
<proteinExistence type="predicted"/>
<organism evidence="1 2">
    <name type="scientific">Glaciibacter psychrotolerans</name>
    <dbReference type="NCBI Taxonomy" id="670054"/>
    <lineage>
        <taxon>Bacteria</taxon>
        <taxon>Bacillati</taxon>
        <taxon>Actinomycetota</taxon>
        <taxon>Actinomycetes</taxon>
        <taxon>Micrococcales</taxon>
        <taxon>Microbacteriaceae</taxon>
        <taxon>Glaciibacter</taxon>
    </lineage>
</organism>
<evidence type="ECO:0000313" key="1">
    <source>
        <dbReference type="EMBL" id="NYJ19313.1"/>
    </source>
</evidence>
<reference evidence="1 2" key="1">
    <citation type="submission" date="2020-07" db="EMBL/GenBank/DDBJ databases">
        <title>Sequencing the genomes of 1000 actinobacteria strains.</title>
        <authorList>
            <person name="Klenk H.-P."/>
        </authorList>
    </citation>
    <scope>NUCLEOTIDE SEQUENCE [LARGE SCALE GENOMIC DNA]</scope>
    <source>
        <strain evidence="1 2">LI1</strain>
    </source>
</reference>
<accession>A0A7Z0J5X9</accession>
<comment type="caution">
    <text evidence="1">The sequence shown here is derived from an EMBL/GenBank/DDBJ whole genome shotgun (WGS) entry which is preliminary data.</text>
</comment>
<dbReference type="RefSeq" id="WP_179578098.1">
    <property type="nucleotide sequence ID" value="NZ_JACCFM010000001.1"/>
</dbReference>
<dbReference type="Proteomes" id="UP000537260">
    <property type="component" value="Unassembled WGS sequence"/>
</dbReference>
<protein>
    <submittedName>
        <fullName evidence="1">Uncharacterized protein</fullName>
    </submittedName>
</protein>
<evidence type="ECO:0000313" key="2">
    <source>
        <dbReference type="Proteomes" id="UP000537260"/>
    </source>
</evidence>